<dbReference type="EMBL" id="SCFR01000026">
    <property type="protein sequence ID" value="TFF64977.1"/>
    <property type="molecule type" value="Genomic_DNA"/>
</dbReference>
<feature type="domain" description="HicB-like antitoxin of toxin-antitoxin system" evidence="1">
    <location>
        <begin position="5"/>
        <end position="121"/>
    </location>
</feature>
<dbReference type="Gene3D" id="3.30.160.250">
    <property type="match status" value="1"/>
</dbReference>
<reference evidence="2 3" key="1">
    <citation type="submission" date="2019-01" db="EMBL/GenBank/DDBJ databases">
        <title>Draft Genome Sequences of Helcococcus ovis Strains Isolated from the Uterus and Vagina of Dairy Cows with Metritis.</title>
        <authorList>
            <person name="Cunha F."/>
            <person name="Jeon S.J."/>
            <person name="Kutzer P."/>
            <person name="Galvao K.N."/>
        </authorList>
    </citation>
    <scope>NUCLEOTIDE SEQUENCE [LARGE SCALE GENOMIC DNA]</scope>
    <source>
        <strain evidence="2 3">KG-37</strain>
    </source>
</reference>
<evidence type="ECO:0000259" key="1">
    <source>
        <dbReference type="Pfam" id="PF15919"/>
    </source>
</evidence>
<organism evidence="2 3">
    <name type="scientific">Helcococcus ovis</name>
    <dbReference type="NCBI Taxonomy" id="72026"/>
    <lineage>
        <taxon>Bacteria</taxon>
        <taxon>Bacillati</taxon>
        <taxon>Bacillota</taxon>
        <taxon>Tissierellia</taxon>
        <taxon>Tissierellales</taxon>
        <taxon>Peptoniphilaceae</taxon>
        <taxon>Helcococcus</taxon>
    </lineage>
</organism>
<dbReference type="InterPro" id="IPR031807">
    <property type="entry name" value="HicB-like"/>
</dbReference>
<gene>
    <name evidence="2" type="ORF">EQF91_06725</name>
</gene>
<evidence type="ECO:0000313" key="2">
    <source>
        <dbReference type="EMBL" id="TFF64977.1"/>
    </source>
</evidence>
<accession>A0A4V3IY56</accession>
<protein>
    <submittedName>
        <fullName evidence="2">Type II toxin-antitoxin system HicB family antitoxin</fullName>
    </submittedName>
</protein>
<dbReference type="Proteomes" id="UP000297454">
    <property type="component" value="Unassembled WGS sequence"/>
</dbReference>
<dbReference type="RefSeq" id="WP_134710309.1">
    <property type="nucleotide sequence ID" value="NZ_CP119081.1"/>
</dbReference>
<dbReference type="InterPro" id="IPR035069">
    <property type="entry name" value="TTHA1013/TTHA0281-like"/>
</dbReference>
<sequence length="141" mass="16448">MFLTYPAHFYKLKNKDMYFISFPDLGATQGNSIEDSIEMAQDYLGTYLQEYYEKGIEMPVSSGIDGLEINENIEFAEEYDFEKSFTSLVGLDIAEYTKLAKKQTVRRNVSIPMYLNEYAKREKINVSRLITSLLEEKFEEI</sequence>
<proteinExistence type="predicted"/>
<dbReference type="OrthoDB" id="5419659at2"/>
<dbReference type="Pfam" id="PF15919">
    <property type="entry name" value="HicB_lk_antitox"/>
    <property type="match status" value="1"/>
</dbReference>
<dbReference type="GeneID" id="97030444"/>
<keyword evidence="3" id="KW-1185">Reference proteome</keyword>
<evidence type="ECO:0000313" key="3">
    <source>
        <dbReference type="Proteomes" id="UP000297454"/>
    </source>
</evidence>
<dbReference type="SUPFAM" id="SSF143100">
    <property type="entry name" value="TTHA1013/TTHA0281-like"/>
    <property type="match status" value="1"/>
</dbReference>
<comment type="caution">
    <text evidence="2">The sequence shown here is derived from an EMBL/GenBank/DDBJ whole genome shotgun (WGS) entry which is preliminary data.</text>
</comment>
<name>A0A4V3IY56_9FIRM</name>
<dbReference type="AlphaFoldDB" id="A0A4V3IY56"/>